<reference evidence="1 2" key="1">
    <citation type="submission" date="2014-04" db="EMBL/GenBank/DDBJ databases">
        <authorList>
            <consortium name="DOE Joint Genome Institute"/>
            <person name="Kuo A."/>
            <person name="Kohler A."/>
            <person name="Jargeat P."/>
            <person name="Nagy L.G."/>
            <person name="Floudas D."/>
            <person name="Copeland A."/>
            <person name="Barry K.W."/>
            <person name="Cichocki N."/>
            <person name="Veneault-Fourrey C."/>
            <person name="LaButti K."/>
            <person name="Lindquist E.A."/>
            <person name="Lipzen A."/>
            <person name="Lundell T."/>
            <person name="Morin E."/>
            <person name="Murat C."/>
            <person name="Sun H."/>
            <person name="Tunlid A."/>
            <person name="Henrissat B."/>
            <person name="Grigoriev I.V."/>
            <person name="Hibbett D.S."/>
            <person name="Martin F."/>
            <person name="Nordberg H.P."/>
            <person name="Cantor M.N."/>
            <person name="Hua S.X."/>
        </authorList>
    </citation>
    <scope>NUCLEOTIDE SEQUENCE [LARGE SCALE GENOMIC DNA]</scope>
    <source>
        <strain evidence="1 2">Ve08.2h10</strain>
    </source>
</reference>
<accession>A0A0D0CV50</accession>
<name>A0A0D0CV50_9AGAM</name>
<evidence type="ECO:0000313" key="1">
    <source>
        <dbReference type="EMBL" id="KIK79338.1"/>
    </source>
</evidence>
<dbReference type="Proteomes" id="UP000054538">
    <property type="component" value="Unassembled WGS sequence"/>
</dbReference>
<protein>
    <submittedName>
        <fullName evidence="1">Uncharacterized protein</fullName>
    </submittedName>
</protein>
<organism evidence="1 2">
    <name type="scientific">Paxillus rubicundulus Ve08.2h10</name>
    <dbReference type="NCBI Taxonomy" id="930991"/>
    <lineage>
        <taxon>Eukaryota</taxon>
        <taxon>Fungi</taxon>
        <taxon>Dikarya</taxon>
        <taxon>Basidiomycota</taxon>
        <taxon>Agaricomycotina</taxon>
        <taxon>Agaricomycetes</taxon>
        <taxon>Agaricomycetidae</taxon>
        <taxon>Boletales</taxon>
        <taxon>Paxilineae</taxon>
        <taxon>Paxillaceae</taxon>
        <taxon>Paxillus</taxon>
    </lineage>
</organism>
<dbReference type="OrthoDB" id="3251235at2759"/>
<feature type="non-terminal residue" evidence="1">
    <location>
        <position position="1"/>
    </location>
</feature>
<reference evidence="2" key="2">
    <citation type="submission" date="2015-01" db="EMBL/GenBank/DDBJ databases">
        <title>Evolutionary Origins and Diversification of the Mycorrhizal Mutualists.</title>
        <authorList>
            <consortium name="DOE Joint Genome Institute"/>
            <consortium name="Mycorrhizal Genomics Consortium"/>
            <person name="Kohler A."/>
            <person name="Kuo A."/>
            <person name="Nagy L.G."/>
            <person name="Floudas D."/>
            <person name="Copeland A."/>
            <person name="Barry K.W."/>
            <person name="Cichocki N."/>
            <person name="Veneault-Fourrey C."/>
            <person name="LaButti K."/>
            <person name="Lindquist E.A."/>
            <person name="Lipzen A."/>
            <person name="Lundell T."/>
            <person name="Morin E."/>
            <person name="Murat C."/>
            <person name="Riley R."/>
            <person name="Ohm R."/>
            <person name="Sun H."/>
            <person name="Tunlid A."/>
            <person name="Henrissat B."/>
            <person name="Grigoriev I.V."/>
            <person name="Hibbett D.S."/>
            <person name="Martin F."/>
        </authorList>
    </citation>
    <scope>NUCLEOTIDE SEQUENCE [LARGE SCALE GENOMIC DNA]</scope>
    <source>
        <strain evidence="2">Ve08.2h10</strain>
    </source>
</reference>
<dbReference type="InParanoid" id="A0A0D0CV50"/>
<proteinExistence type="predicted"/>
<dbReference type="HOGENOM" id="CLU_157668_0_0_1"/>
<gene>
    <name evidence="1" type="ORF">PAXRUDRAFT_161514</name>
</gene>
<dbReference type="STRING" id="930991.A0A0D0CV50"/>
<evidence type="ECO:0000313" key="2">
    <source>
        <dbReference type="Proteomes" id="UP000054538"/>
    </source>
</evidence>
<dbReference type="EMBL" id="KN826305">
    <property type="protein sequence ID" value="KIK79338.1"/>
    <property type="molecule type" value="Genomic_DNA"/>
</dbReference>
<keyword evidence="2" id="KW-1185">Reference proteome</keyword>
<sequence length="133" mass="15146">VIMLVIFQLMFAWSHHHNHWPKFMMTFLCAQGISVKSLDLLHAFGLTMSHEQSVCSLNMISTHALEKVCQQVHSKLFVISHDNVNIPFHSFSQQIDKQSHFYSGTAATVYFQPNAPPECPLCNWALQEACEEG</sequence>
<dbReference type="AlphaFoldDB" id="A0A0D0CV50"/>